<dbReference type="InterPro" id="IPR036890">
    <property type="entry name" value="HATPase_C_sf"/>
</dbReference>
<dbReference type="SUPFAM" id="SSF55785">
    <property type="entry name" value="PYP-like sensor domain (PAS domain)"/>
    <property type="match status" value="2"/>
</dbReference>
<sequence length="1335" mass="147149">MAEVDHLFTSVEQQNRARVLVVACGALVALLGLTVMAGWYLHQPFIIQIRENYAVMQFLTAVCFLLIGIALTAHGLRRKQITMVLSLLTGLVGWLLCLEYAFGLQFGFDRLTEHLPSIEDQPNLKPSPPSSLCFALCGTALAVLATAKLRTLHSPVGWVVGAFTLSLSAVALVGYAIGLTGTYAWGQFTGMALHSAAGVVILSVGVLAATLRNFKTKTPQDHPWFPVPFGIAGAAATFLLWQALLVDQANTQKADAGMTAKNLVSSVTEQLGSRLRAVDRMALRWESRQGTPQSEWEQDAMAYLRDEKIFDSIERVSADGQQRWITPDREHSITQGVPEQTQRVIEEVTSQARESTVRALSPVVPISDGRPCLLVCRPLFPNGAFDGYILAAVDIERLLKEVLVQSHAENYQVSVTENGKVIYSVDTNGAVVESPEASGTFELLGRRWDFALSPKAEMAGTQSKLPNLILVFGLGFTALLAISALALRIMRSQARATFLANENLRTEMQERRAAQKQLRESEARLQAVLDCATGVSIVGADATGAITLFSRGAEELLGYQAEEMMGQTPALFHVADEVKTRGKELSLQLSREVQGFETFVAIPRKDGTERREWTYVCKDGTHKTVELTVTVAYDASRQPTGFLGTAVDITERKRMEERLRKTVRAEQNARALLDAAGRIAKLGHWEFLLDGGGLKWSDTAYAIYEVEPGTPIKAEEALNFFAPAERPIVERAVQRAMCEGEVFDFEARITTGQGRQRWIHMRGEPVRDQLGNIISLRGVVQDVDEPHQAADLLTRRNWELEVATAQAQAHAKAKAEFLANMSHEIRTPLNAVIGMSELLHDTSMNERQRDYVNTIRMSGDTLLGIINDILDFSKIEAGQLRMERIPFNLRECVESSFDLVSSQASRKKLDLLYWIEPSVPGYVLGDPSRLRQILVNFISNAVKFTEHGEVFVRIKRTGGQDSAEKLHISVRDTGIGISPEHQHRLFQSFSQVDSSTSRKYGGTGLGLAICHRLITLMEGNVWVESQPGNGADFQFEIPLRPAEVSPPQVYQRGQGHELEGMRVLVVDDNETNRWILESQSKAWGMVPRTTALPAEALSWIEQGDPFDVAILDGHMPSMSGFELAEKISAKVSLQQMPVLMLTSMGDASSLAEKPGVSAILAKPVKTHALYESLSRLLLGSSGPVRRKAPSTTADPQFALDHPLKILVAEDNPVNQRVISLLLERLGYRIEIAANGLEVLAALERTQFDLILMDVQMPEMDGLQAAREICRLYERDQRPRMVALTANAVAGDRENCLAAGMDAYLSKPIRGNDLAAALREAFDERKKMTGSATPVS</sequence>
<protein>
    <recommendedName>
        <fullName evidence="3">histidine kinase</fullName>
        <ecNumber evidence="3">2.7.13.3</ecNumber>
    </recommendedName>
</protein>
<feature type="transmembrane region" description="Helical" evidence="15">
    <location>
        <begin position="223"/>
        <end position="244"/>
    </location>
</feature>
<comment type="catalytic activity">
    <reaction evidence="1">
        <text>ATP + protein L-histidine = ADP + protein N-phospho-L-histidine.</text>
        <dbReference type="EC" id="2.7.13.3"/>
    </reaction>
</comment>
<feature type="domain" description="Response regulatory" evidence="17">
    <location>
        <begin position="1204"/>
        <end position="1321"/>
    </location>
</feature>
<dbReference type="OrthoDB" id="9809348at2"/>
<dbReference type="FunFam" id="1.10.287.130:FF:000003">
    <property type="entry name" value="Histidine kinase"/>
    <property type="match status" value="1"/>
</dbReference>
<evidence type="ECO:0000259" key="18">
    <source>
        <dbReference type="PROSITE" id="PS50112"/>
    </source>
</evidence>
<keyword evidence="8" id="KW-0547">Nucleotide-binding</keyword>
<dbReference type="Proteomes" id="UP000253426">
    <property type="component" value="Unassembled WGS sequence"/>
</dbReference>
<evidence type="ECO:0000256" key="8">
    <source>
        <dbReference type="ARBA" id="ARBA00022741"/>
    </source>
</evidence>
<evidence type="ECO:0000256" key="10">
    <source>
        <dbReference type="ARBA" id="ARBA00022840"/>
    </source>
</evidence>
<dbReference type="Gene3D" id="3.40.50.2300">
    <property type="match status" value="2"/>
</dbReference>
<dbReference type="InterPro" id="IPR005467">
    <property type="entry name" value="His_kinase_dom"/>
</dbReference>
<name>A0A366HBU7_9BACT</name>
<dbReference type="GO" id="GO:0006355">
    <property type="term" value="P:regulation of DNA-templated transcription"/>
    <property type="evidence" value="ECO:0007669"/>
    <property type="project" value="InterPro"/>
</dbReference>
<dbReference type="PANTHER" id="PTHR45339">
    <property type="entry name" value="HYBRID SIGNAL TRANSDUCTION HISTIDINE KINASE J"/>
    <property type="match status" value="1"/>
</dbReference>
<evidence type="ECO:0000256" key="13">
    <source>
        <dbReference type="ARBA" id="ARBA00023136"/>
    </source>
</evidence>
<dbReference type="PANTHER" id="PTHR45339:SF1">
    <property type="entry name" value="HYBRID SIGNAL TRANSDUCTION HISTIDINE KINASE J"/>
    <property type="match status" value="1"/>
</dbReference>
<dbReference type="SMART" id="SM00448">
    <property type="entry name" value="REC"/>
    <property type="match status" value="2"/>
</dbReference>
<dbReference type="SMART" id="SM00091">
    <property type="entry name" value="PAS"/>
    <property type="match status" value="1"/>
</dbReference>
<dbReference type="Pfam" id="PF00512">
    <property type="entry name" value="HisKA"/>
    <property type="match status" value="1"/>
</dbReference>
<dbReference type="InterPro" id="IPR001789">
    <property type="entry name" value="Sig_transdc_resp-reg_receiver"/>
</dbReference>
<dbReference type="GO" id="GO:0000155">
    <property type="term" value="F:phosphorelay sensor kinase activity"/>
    <property type="evidence" value="ECO:0007669"/>
    <property type="project" value="InterPro"/>
</dbReference>
<feature type="transmembrane region" description="Helical" evidence="15">
    <location>
        <begin position="53"/>
        <end position="73"/>
    </location>
</feature>
<evidence type="ECO:0000256" key="7">
    <source>
        <dbReference type="ARBA" id="ARBA00022692"/>
    </source>
</evidence>
<reference evidence="20 21" key="1">
    <citation type="submission" date="2018-06" db="EMBL/GenBank/DDBJ databases">
        <title>Genomic Encyclopedia of Type Strains, Phase IV (KMG-IV): sequencing the most valuable type-strain genomes for metagenomic binning, comparative biology and taxonomic classification.</title>
        <authorList>
            <person name="Goeker M."/>
        </authorList>
    </citation>
    <scope>NUCLEOTIDE SEQUENCE [LARGE SCALE GENOMIC DNA]</scope>
    <source>
        <strain evidence="20 21">DSM 25532</strain>
    </source>
</reference>
<dbReference type="GO" id="GO:0005886">
    <property type="term" value="C:plasma membrane"/>
    <property type="evidence" value="ECO:0007669"/>
    <property type="project" value="UniProtKB-SubCell"/>
</dbReference>
<feature type="transmembrane region" description="Helical" evidence="15">
    <location>
        <begin position="85"/>
        <end position="108"/>
    </location>
</feature>
<feature type="domain" description="Histidine kinase" evidence="16">
    <location>
        <begin position="820"/>
        <end position="1041"/>
    </location>
</feature>
<evidence type="ECO:0000256" key="9">
    <source>
        <dbReference type="ARBA" id="ARBA00022777"/>
    </source>
</evidence>
<gene>
    <name evidence="20" type="ORF">DES53_109214</name>
</gene>
<dbReference type="Gene3D" id="3.30.565.10">
    <property type="entry name" value="Histidine kinase-like ATPase, C-terminal domain"/>
    <property type="match status" value="1"/>
</dbReference>
<dbReference type="CDD" id="cd00130">
    <property type="entry name" value="PAS"/>
    <property type="match status" value="2"/>
</dbReference>
<dbReference type="PROSITE" id="PS50113">
    <property type="entry name" value="PAC"/>
    <property type="match status" value="2"/>
</dbReference>
<dbReference type="RefSeq" id="WP_113960671.1">
    <property type="nucleotide sequence ID" value="NZ_QNRR01000009.1"/>
</dbReference>
<dbReference type="InterPro" id="IPR000014">
    <property type="entry name" value="PAS"/>
</dbReference>
<feature type="domain" description="Response regulatory" evidence="17">
    <location>
        <begin position="1062"/>
        <end position="1177"/>
    </location>
</feature>
<dbReference type="Pfam" id="PF00072">
    <property type="entry name" value="Response_reg"/>
    <property type="match status" value="2"/>
</dbReference>
<dbReference type="CDD" id="cd00082">
    <property type="entry name" value="HisKA"/>
    <property type="match status" value="1"/>
</dbReference>
<dbReference type="SUPFAM" id="SSF55874">
    <property type="entry name" value="ATPase domain of HSP90 chaperone/DNA topoisomerase II/histidine kinase"/>
    <property type="match status" value="1"/>
</dbReference>
<keyword evidence="12" id="KW-0902">Two-component regulatory system</keyword>
<evidence type="ECO:0000256" key="12">
    <source>
        <dbReference type="ARBA" id="ARBA00023012"/>
    </source>
</evidence>
<comment type="caution">
    <text evidence="20">The sequence shown here is derived from an EMBL/GenBank/DDBJ whole genome shotgun (WGS) entry which is preliminary data.</text>
</comment>
<keyword evidence="4" id="KW-1003">Cell membrane</keyword>
<dbReference type="EC" id="2.7.13.3" evidence="3"/>
<feature type="transmembrane region" description="Helical" evidence="15">
    <location>
        <begin position="191"/>
        <end position="211"/>
    </location>
</feature>
<organism evidence="20 21">
    <name type="scientific">Roseimicrobium gellanilyticum</name>
    <dbReference type="NCBI Taxonomy" id="748857"/>
    <lineage>
        <taxon>Bacteria</taxon>
        <taxon>Pseudomonadati</taxon>
        <taxon>Verrucomicrobiota</taxon>
        <taxon>Verrucomicrobiia</taxon>
        <taxon>Verrucomicrobiales</taxon>
        <taxon>Verrucomicrobiaceae</taxon>
        <taxon>Roseimicrobium</taxon>
    </lineage>
</organism>
<keyword evidence="13 15" id="KW-0472">Membrane</keyword>
<accession>A0A366HBU7</accession>
<feature type="transmembrane region" description="Helical" evidence="15">
    <location>
        <begin position="20"/>
        <end position="41"/>
    </location>
</feature>
<dbReference type="Gene3D" id="1.10.287.130">
    <property type="match status" value="1"/>
</dbReference>
<evidence type="ECO:0000259" key="17">
    <source>
        <dbReference type="PROSITE" id="PS50110"/>
    </source>
</evidence>
<dbReference type="InterPro" id="IPR036097">
    <property type="entry name" value="HisK_dim/P_sf"/>
</dbReference>
<evidence type="ECO:0000256" key="1">
    <source>
        <dbReference type="ARBA" id="ARBA00000085"/>
    </source>
</evidence>
<evidence type="ECO:0000313" key="21">
    <source>
        <dbReference type="Proteomes" id="UP000253426"/>
    </source>
</evidence>
<dbReference type="PRINTS" id="PR00344">
    <property type="entry name" value="BCTRLSENSOR"/>
</dbReference>
<dbReference type="EMBL" id="QNRR01000009">
    <property type="protein sequence ID" value="RBP39786.1"/>
    <property type="molecule type" value="Genomic_DNA"/>
</dbReference>
<evidence type="ECO:0000256" key="15">
    <source>
        <dbReference type="SAM" id="Phobius"/>
    </source>
</evidence>
<evidence type="ECO:0000256" key="6">
    <source>
        <dbReference type="ARBA" id="ARBA00022679"/>
    </source>
</evidence>
<dbReference type="InterPro" id="IPR011006">
    <property type="entry name" value="CheY-like_superfamily"/>
</dbReference>
<proteinExistence type="predicted"/>
<dbReference type="InterPro" id="IPR035965">
    <property type="entry name" value="PAS-like_dom_sf"/>
</dbReference>
<feature type="domain" description="PAC" evidence="19">
    <location>
        <begin position="609"/>
        <end position="661"/>
    </location>
</feature>
<evidence type="ECO:0000256" key="5">
    <source>
        <dbReference type="ARBA" id="ARBA00022553"/>
    </source>
</evidence>
<dbReference type="Gene3D" id="2.10.70.100">
    <property type="match status" value="1"/>
</dbReference>
<feature type="transmembrane region" description="Helical" evidence="15">
    <location>
        <begin position="159"/>
        <end position="185"/>
    </location>
</feature>
<dbReference type="SMART" id="SM00086">
    <property type="entry name" value="PAC"/>
    <property type="match status" value="2"/>
</dbReference>
<dbReference type="InterPro" id="IPR003661">
    <property type="entry name" value="HisK_dim/P_dom"/>
</dbReference>
<dbReference type="SUPFAM" id="SSF47384">
    <property type="entry name" value="Homodimeric domain of signal transducing histidine kinase"/>
    <property type="match status" value="1"/>
</dbReference>
<dbReference type="Gene3D" id="3.30.450.20">
    <property type="entry name" value="PAS domain"/>
    <property type="match status" value="2"/>
</dbReference>
<dbReference type="SUPFAM" id="SSF52172">
    <property type="entry name" value="CheY-like"/>
    <property type="match status" value="2"/>
</dbReference>
<keyword evidence="9" id="KW-0418">Kinase</keyword>
<keyword evidence="10" id="KW-0067">ATP-binding</keyword>
<dbReference type="NCBIfam" id="TIGR00229">
    <property type="entry name" value="sensory_box"/>
    <property type="match status" value="2"/>
</dbReference>
<dbReference type="PROSITE" id="PS50109">
    <property type="entry name" value="HIS_KIN"/>
    <property type="match status" value="1"/>
</dbReference>
<keyword evidence="5 14" id="KW-0597">Phosphoprotein</keyword>
<evidence type="ECO:0000256" key="11">
    <source>
        <dbReference type="ARBA" id="ARBA00022989"/>
    </source>
</evidence>
<comment type="subcellular location">
    <subcellularLocation>
        <location evidence="2">Cell membrane</location>
        <topology evidence="2">Multi-pass membrane protein</topology>
    </subcellularLocation>
</comment>
<evidence type="ECO:0000259" key="16">
    <source>
        <dbReference type="PROSITE" id="PS50109"/>
    </source>
</evidence>
<dbReference type="Pfam" id="PF02518">
    <property type="entry name" value="HATPase_c"/>
    <property type="match status" value="1"/>
</dbReference>
<keyword evidence="21" id="KW-1185">Reference proteome</keyword>
<dbReference type="InterPro" id="IPR000700">
    <property type="entry name" value="PAS-assoc_C"/>
</dbReference>
<keyword evidence="7 15" id="KW-0812">Transmembrane</keyword>
<dbReference type="Pfam" id="PF08447">
    <property type="entry name" value="PAS_3"/>
    <property type="match status" value="1"/>
</dbReference>
<keyword evidence="6" id="KW-0808">Transferase</keyword>
<dbReference type="InterPro" id="IPR004358">
    <property type="entry name" value="Sig_transdc_His_kin-like_C"/>
</dbReference>
<dbReference type="InterPro" id="IPR013655">
    <property type="entry name" value="PAS_fold_3"/>
</dbReference>
<dbReference type="CDD" id="cd17546">
    <property type="entry name" value="REC_hyHK_CKI1_RcsC-like"/>
    <property type="match status" value="2"/>
</dbReference>
<dbReference type="GO" id="GO:0005524">
    <property type="term" value="F:ATP binding"/>
    <property type="evidence" value="ECO:0007669"/>
    <property type="project" value="UniProtKB-KW"/>
</dbReference>
<dbReference type="InterPro" id="IPR003594">
    <property type="entry name" value="HATPase_dom"/>
</dbReference>
<feature type="domain" description="PAS" evidence="18">
    <location>
        <begin position="521"/>
        <end position="592"/>
    </location>
</feature>
<dbReference type="PROSITE" id="PS50112">
    <property type="entry name" value="PAS"/>
    <property type="match status" value="1"/>
</dbReference>
<dbReference type="SMART" id="SM00387">
    <property type="entry name" value="HATPase_c"/>
    <property type="match status" value="1"/>
</dbReference>
<dbReference type="CDD" id="cd16922">
    <property type="entry name" value="HATPase_EvgS-ArcB-TorS-like"/>
    <property type="match status" value="1"/>
</dbReference>
<evidence type="ECO:0000256" key="3">
    <source>
        <dbReference type="ARBA" id="ARBA00012438"/>
    </source>
</evidence>
<dbReference type="FunFam" id="3.30.565.10:FF:000010">
    <property type="entry name" value="Sensor histidine kinase RcsC"/>
    <property type="match status" value="1"/>
</dbReference>
<dbReference type="Pfam" id="PF00989">
    <property type="entry name" value="PAS"/>
    <property type="match status" value="1"/>
</dbReference>
<evidence type="ECO:0000313" key="20">
    <source>
        <dbReference type="EMBL" id="RBP39786.1"/>
    </source>
</evidence>
<feature type="modified residue" description="4-aspartylphosphate" evidence="14">
    <location>
        <position position="1253"/>
    </location>
</feature>
<feature type="modified residue" description="4-aspartylphosphate" evidence="14">
    <location>
        <position position="1112"/>
    </location>
</feature>
<evidence type="ECO:0000259" key="19">
    <source>
        <dbReference type="PROSITE" id="PS50113"/>
    </source>
</evidence>
<feature type="domain" description="PAC" evidence="19">
    <location>
        <begin position="743"/>
        <end position="795"/>
    </location>
</feature>
<dbReference type="SMART" id="SM00388">
    <property type="entry name" value="HisKA"/>
    <property type="match status" value="1"/>
</dbReference>
<dbReference type="PROSITE" id="PS50110">
    <property type="entry name" value="RESPONSE_REGULATORY"/>
    <property type="match status" value="2"/>
</dbReference>
<keyword evidence="11 15" id="KW-1133">Transmembrane helix</keyword>
<feature type="transmembrane region" description="Helical" evidence="15">
    <location>
        <begin position="468"/>
        <end position="487"/>
    </location>
</feature>
<dbReference type="InterPro" id="IPR013767">
    <property type="entry name" value="PAS_fold"/>
</dbReference>
<evidence type="ECO:0000256" key="2">
    <source>
        <dbReference type="ARBA" id="ARBA00004651"/>
    </source>
</evidence>
<dbReference type="InterPro" id="IPR001610">
    <property type="entry name" value="PAC"/>
</dbReference>
<evidence type="ECO:0000256" key="4">
    <source>
        <dbReference type="ARBA" id="ARBA00022475"/>
    </source>
</evidence>
<evidence type="ECO:0000256" key="14">
    <source>
        <dbReference type="PROSITE-ProRule" id="PRU00169"/>
    </source>
</evidence>